<dbReference type="EMBL" id="JACFYJ010000056">
    <property type="protein sequence ID" value="MEI6000694.1"/>
    <property type="molecule type" value="Genomic_DNA"/>
</dbReference>
<sequence length="82" mass="8853">MDCRSEQQAARIFQAMAVSKNALTACLHIVQVTGRCGAFASVVTKRGQICKPYPGGNDALQYALEGFAADRRAEKLLQCASF</sequence>
<accession>A0ABU8IYV9</accession>
<gene>
    <name evidence="1" type="ORF">H3V53_26945</name>
</gene>
<dbReference type="Proteomes" id="UP001386437">
    <property type="component" value="Unassembled WGS sequence"/>
</dbReference>
<reference evidence="1 2" key="1">
    <citation type="journal article" date="2022" name="Arch. Microbiol.">
        <title>Paraburkholderia bengalensis sp. nov. isolated from roots of Oryza sativa, IR64.</title>
        <authorList>
            <person name="Nag P."/>
            <person name="Mondal N."/>
            <person name="Sarkar J."/>
            <person name="Das S."/>
        </authorList>
    </citation>
    <scope>NUCLEOTIDE SEQUENCE [LARGE SCALE GENOMIC DNA]</scope>
    <source>
        <strain evidence="1 2">IR64_4_BI</strain>
    </source>
</reference>
<dbReference type="RefSeq" id="WP_336600576.1">
    <property type="nucleotide sequence ID" value="NZ_JACFYJ010000056.1"/>
</dbReference>
<evidence type="ECO:0000313" key="1">
    <source>
        <dbReference type="EMBL" id="MEI6000694.1"/>
    </source>
</evidence>
<keyword evidence="2" id="KW-1185">Reference proteome</keyword>
<comment type="caution">
    <text evidence="1">The sequence shown here is derived from an EMBL/GenBank/DDBJ whole genome shotgun (WGS) entry which is preliminary data.</text>
</comment>
<name>A0ABU8IYV9_9BURK</name>
<organism evidence="1 2">
    <name type="scientific">Paraburkholderia bengalensis</name>
    <dbReference type="NCBI Taxonomy" id="2747562"/>
    <lineage>
        <taxon>Bacteria</taxon>
        <taxon>Pseudomonadati</taxon>
        <taxon>Pseudomonadota</taxon>
        <taxon>Betaproteobacteria</taxon>
        <taxon>Burkholderiales</taxon>
        <taxon>Burkholderiaceae</taxon>
        <taxon>Paraburkholderia</taxon>
    </lineage>
</organism>
<proteinExistence type="predicted"/>
<protein>
    <submittedName>
        <fullName evidence="1">Uncharacterized protein</fullName>
    </submittedName>
</protein>
<evidence type="ECO:0000313" key="2">
    <source>
        <dbReference type="Proteomes" id="UP001386437"/>
    </source>
</evidence>